<feature type="domain" description="AAA+ ATPase" evidence="4">
    <location>
        <begin position="129"/>
        <end position="261"/>
    </location>
</feature>
<name>A0A2A7TXV2_EDWTA</name>
<dbReference type="CDD" id="cd19481">
    <property type="entry name" value="RecA-like_protease"/>
    <property type="match status" value="1"/>
</dbReference>
<dbReference type="InterPro" id="IPR003593">
    <property type="entry name" value="AAA+_ATPase"/>
</dbReference>
<evidence type="ECO:0000256" key="1">
    <source>
        <dbReference type="ARBA" id="ARBA00006914"/>
    </source>
</evidence>
<dbReference type="InterPro" id="IPR003959">
    <property type="entry name" value="ATPase_AAA_core"/>
</dbReference>
<evidence type="ECO:0000313" key="5">
    <source>
        <dbReference type="EMBL" id="PEH70874.1"/>
    </source>
</evidence>
<dbReference type="RefSeq" id="WP_098143572.1">
    <property type="nucleotide sequence ID" value="NZ_PDDV01000015.1"/>
</dbReference>
<accession>A0A2A7TXV2</accession>
<dbReference type="InterPro" id="IPR050221">
    <property type="entry name" value="26S_Proteasome_ATPase"/>
</dbReference>
<dbReference type="PANTHER" id="PTHR23073">
    <property type="entry name" value="26S PROTEASOME REGULATORY SUBUNIT"/>
    <property type="match status" value="1"/>
</dbReference>
<gene>
    <name evidence="5" type="ORF">CRM76_19765</name>
</gene>
<evidence type="ECO:0000259" key="4">
    <source>
        <dbReference type="SMART" id="SM00382"/>
    </source>
</evidence>
<dbReference type="InterPro" id="IPR027417">
    <property type="entry name" value="P-loop_NTPase"/>
</dbReference>
<sequence length="377" mass="42425">MGDLSGIQSDLAQLVRLVIAEQYDDVRLYVARLVRKYRETMPALSEQLDLYLRNKPQKPVQGLRKATMPKSTQSQVMPVDEDSRLTLLKAPNEKITSKPLLSSQIEDSLDQIILERKHIDRLKTLGLQPTRSAIFVGPPGVGKTLTASWLAQKLGVPFYVLDLTAVMSSYLGKSGNNLRAALDFAKKGPCVLLLDEIDSIAKKRSDDSDVGELKRLVTVILQEVDEWPSSSLLLAATNFAELIDPALWRRFDLVLNFEKPNSESIKEAIKRFLGPDYAIFARWIDLLVIMFKDESFSNIERSINKFRRSVALGISSDEELIESFIKDGLSELERNERIEIAVNLNRHSKLSQHAISDLTGVSRDTIRKYSPKKSNAA</sequence>
<protein>
    <submittedName>
        <fullName evidence="5">ATPase</fullName>
    </submittedName>
</protein>
<evidence type="ECO:0000313" key="6">
    <source>
        <dbReference type="Proteomes" id="UP000219788"/>
    </source>
</evidence>
<dbReference type="EMBL" id="PDDV01000015">
    <property type="protein sequence ID" value="PEH70874.1"/>
    <property type="molecule type" value="Genomic_DNA"/>
</dbReference>
<dbReference type="OrthoDB" id="9809379at2"/>
<keyword evidence="3" id="KW-0067">ATP-binding</keyword>
<evidence type="ECO:0000256" key="3">
    <source>
        <dbReference type="ARBA" id="ARBA00022840"/>
    </source>
</evidence>
<keyword evidence="2" id="KW-0547">Nucleotide-binding</keyword>
<dbReference type="SUPFAM" id="SSF52540">
    <property type="entry name" value="P-loop containing nucleoside triphosphate hydrolases"/>
    <property type="match status" value="1"/>
</dbReference>
<reference evidence="6" key="1">
    <citation type="submission" date="2017-09" db="EMBL/GenBank/DDBJ databases">
        <title>FDA dAtabase for Regulatory Grade micrObial Sequences (FDA-ARGOS): Supporting development and validation of Infectious Disease Dx tests.</title>
        <authorList>
            <person name="Goldberg B."/>
            <person name="Campos J."/>
            <person name="Tallon L."/>
            <person name="Sadzewicz L."/>
            <person name="Ott S."/>
            <person name="Zhao X."/>
            <person name="Nagaraj S."/>
            <person name="Vavikolanu K."/>
            <person name="Aluvathingal J."/>
            <person name="Nadendla S."/>
            <person name="Geyer C."/>
            <person name="Sichtig H."/>
        </authorList>
    </citation>
    <scope>NUCLEOTIDE SEQUENCE [LARGE SCALE GENOMIC DNA]</scope>
    <source>
        <strain evidence="6">FDAARGOS_370</strain>
    </source>
</reference>
<dbReference type="SMART" id="SM00382">
    <property type="entry name" value="AAA"/>
    <property type="match status" value="1"/>
</dbReference>
<dbReference type="Gene3D" id="3.40.50.300">
    <property type="entry name" value="P-loop containing nucleotide triphosphate hydrolases"/>
    <property type="match status" value="1"/>
</dbReference>
<dbReference type="GO" id="GO:0016887">
    <property type="term" value="F:ATP hydrolysis activity"/>
    <property type="evidence" value="ECO:0007669"/>
    <property type="project" value="InterPro"/>
</dbReference>
<dbReference type="AlphaFoldDB" id="A0A2A7TXV2"/>
<organism evidence="5 6">
    <name type="scientific">Edwardsiella tarda</name>
    <dbReference type="NCBI Taxonomy" id="636"/>
    <lineage>
        <taxon>Bacteria</taxon>
        <taxon>Pseudomonadati</taxon>
        <taxon>Pseudomonadota</taxon>
        <taxon>Gammaproteobacteria</taxon>
        <taxon>Enterobacterales</taxon>
        <taxon>Hafniaceae</taxon>
        <taxon>Edwardsiella</taxon>
    </lineage>
</organism>
<proteinExistence type="inferred from homology"/>
<dbReference type="Proteomes" id="UP000219788">
    <property type="component" value="Unassembled WGS sequence"/>
</dbReference>
<comment type="similarity">
    <text evidence="1">Belongs to the AAA ATPase family.</text>
</comment>
<comment type="caution">
    <text evidence="5">The sequence shown here is derived from an EMBL/GenBank/DDBJ whole genome shotgun (WGS) entry which is preliminary data.</text>
</comment>
<evidence type="ECO:0000256" key="2">
    <source>
        <dbReference type="ARBA" id="ARBA00022741"/>
    </source>
</evidence>
<dbReference type="Pfam" id="PF00004">
    <property type="entry name" value="AAA"/>
    <property type="match status" value="1"/>
</dbReference>
<dbReference type="GO" id="GO:0005524">
    <property type="term" value="F:ATP binding"/>
    <property type="evidence" value="ECO:0007669"/>
    <property type="project" value="UniProtKB-KW"/>
</dbReference>